<sequence>MHLNLNNKNEVQKYWDFFYKHPSSSFYQAKEWTLIKNNWDIDYFYIEKNGNVVAVAQVLSIYNDKARKNYFIAQEDRFLIFTM</sequence>
<dbReference type="PROSITE" id="PS51191">
    <property type="entry name" value="FEMABX"/>
    <property type="match status" value="1"/>
</dbReference>
<dbReference type="InterPro" id="IPR016181">
    <property type="entry name" value="Acyl_CoA_acyltransferase"/>
</dbReference>
<reference evidence="1 2" key="1">
    <citation type="submission" date="2008-09" db="EMBL/GenBank/DDBJ databases">
        <authorList>
            <person name="Fulton L."/>
            <person name="Clifton S."/>
            <person name="Fulton B."/>
            <person name="Xu J."/>
            <person name="Minx P."/>
            <person name="Pepin K.H."/>
            <person name="Johnson M."/>
            <person name="Thiruvilangam P."/>
            <person name="Bhonagiri V."/>
            <person name="Nash W.E."/>
            <person name="Mardis E.R."/>
            <person name="Wilson R.K."/>
        </authorList>
    </citation>
    <scope>NUCLEOTIDE SEQUENCE [LARGE SCALE GENOMIC DNA]</scope>
    <source>
        <strain evidence="1 2">DSM 7454</strain>
    </source>
</reference>
<evidence type="ECO:0000313" key="2">
    <source>
        <dbReference type="Proteomes" id="UP000005451"/>
    </source>
</evidence>
<dbReference type="Proteomes" id="UP000005451">
    <property type="component" value="Unassembled WGS sequence"/>
</dbReference>
<dbReference type="AlphaFoldDB" id="B6W8E1"/>
<protein>
    <recommendedName>
        <fullName evidence="3">BioF2-like acetyltransferase domain-containing protein</fullName>
    </recommendedName>
</protein>
<organism evidence="1 2">
    <name type="scientific">Anaerococcus hydrogenalis DSM 7454</name>
    <dbReference type="NCBI Taxonomy" id="561177"/>
    <lineage>
        <taxon>Bacteria</taxon>
        <taxon>Bacillati</taxon>
        <taxon>Bacillota</taxon>
        <taxon>Tissierellia</taxon>
        <taxon>Tissierellales</taxon>
        <taxon>Peptoniphilaceae</taxon>
        <taxon>Anaerococcus</taxon>
    </lineage>
</organism>
<reference evidence="1 2" key="2">
    <citation type="submission" date="2008-10" db="EMBL/GenBank/DDBJ databases">
        <title>Draft genome sequence of Anaerococcus hydrogenalis (DSM 7454).</title>
        <authorList>
            <person name="Sudarsanam P."/>
            <person name="Ley R."/>
            <person name="Guruge J."/>
            <person name="Turnbaugh P.J."/>
            <person name="Mahowald M."/>
            <person name="Liep D."/>
            <person name="Gordon J."/>
        </authorList>
    </citation>
    <scope>NUCLEOTIDE SEQUENCE [LARGE SCALE GENOMIC DNA]</scope>
    <source>
        <strain evidence="1 2">DSM 7454</strain>
    </source>
</reference>
<proteinExistence type="predicted"/>
<evidence type="ECO:0000313" key="1">
    <source>
        <dbReference type="EMBL" id="EEB36540.1"/>
    </source>
</evidence>
<gene>
    <name evidence="1" type="ORF">ANHYDRO_00841</name>
</gene>
<dbReference type="RefSeq" id="WP_004813610.1">
    <property type="nucleotide sequence ID" value="NZ_ABXA01000019.1"/>
</dbReference>
<dbReference type="Gene3D" id="3.40.630.30">
    <property type="match status" value="1"/>
</dbReference>
<dbReference type="GO" id="GO:0044038">
    <property type="term" value="P:cell wall macromolecule biosynthetic process"/>
    <property type="evidence" value="ECO:0007669"/>
    <property type="project" value="InterPro"/>
</dbReference>
<evidence type="ECO:0008006" key="3">
    <source>
        <dbReference type="Google" id="ProtNLM"/>
    </source>
</evidence>
<comment type="caution">
    <text evidence="1">The sequence shown here is derived from an EMBL/GenBank/DDBJ whole genome shotgun (WGS) entry which is preliminary data.</text>
</comment>
<dbReference type="SUPFAM" id="SSF55729">
    <property type="entry name" value="Acyl-CoA N-acyltransferases (Nat)"/>
    <property type="match status" value="1"/>
</dbReference>
<dbReference type="EMBL" id="ABXA01000019">
    <property type="protein sequence ID" value="EEB36540.1"/>
    <property type="molecule type" value="Genomic_DNA"/>
</dbReference>
<name>B6W8E1_9FIRM</name>
<dbReference type="GO" id="GO:0016755">
    <property type="term" value="F:aminoacyltransferase activity"/>
    <property type="evidence" value="ECO:0007669"/>
    <property type="project" value="InterPro"/>
</dbReference>
<accession>B6W8E1</accession>
<dbReference type="InterPro" id="IPR003447">
    <property type="entry name" value="FEMABX"/>
</dbReference>